<keyword evidence="3" id="KW-1185">Reference proteome</keyword>
<evidence type="ECO:0000313" key="3">
    <source>
        <dbReference type="Proteomes" id="UP000183642"/>
    </source>
</evidence>
<sequence>MEQTAPLRMESAMAEDAAQRRVDQTDRANYHIEAQRRSDEEESAKAQVLVDRFVAQATEAGLATEELTARPWSGRGRYRTGVEGWYLLRDRSVGVGVDGSYYVLVVAPVPFGRWRTVEIQPTPPPRQVGKGARDGESFALDALLEMRLQWPGPAGG</sequence>
<dbReference type="OrthoDB" id="3254362at2"/>
<dbReference type="AlphaFoldDB" id="A0A1I5HCZ4"/>
<accession>A0A1I5HCZ4</accession>
<reference evidence="3" key="1">
    <citation type="submission" date="2016-10" db="EMBL/GenBank/DDBJ databases">
        <authorList>
            <person name="Varghese N."/>
            <person name="Submissions S."/>
        </authorList>
    </citation>
    <scope>NUCLEOTIDE SEQUENCE [LARGE SCALE GENOMIC DNA]</scope>
    <source>
        <strain evidence="3">DSM 43161</strain>
    </source>
</reference>
<protein>
    <submittedName>
        <fullName evidence="2">Uncharacterized protein</fullName>
    </submittedName>
</protein>
<feature type="compositionally biased region" description="Basic and acidic residues" evidence="1">
    <location>
        <begin position="17"/>
        <end position="27"/>
    </location>
</feature>
<gene>
    <name evidence="2" type="ORF">SAMN05660359_03568</name>
</gene>
<dbReference type="RefSeq" id="WP_083427475.1">
    <property type="nucleotide sequence ID" value="NZ_FOWE01000009.1"/>
</dbReference>
<evidence type="ECO:0000256" key="1">
    <source>
        <dbReference type="SAM" id="MobiDB-lite"/>
    </source>
</evidence>
<evidence type="ECO:0000313" key="2">
    <source>
        <dbReference type="EMBL" id="SFO45876.1"/>
    </source>
</evidence>
<proteinExistence type="predicted"/>
<feature type="region of interest" description="Disordered" evidence="1">
    <location>
        <begin position="1"/>
        <end position="27"/>
    </location>
</feature>
<dbReference type="EMBL" id="FOWE01000009">
    <property type="protein sequence ID" value="SFO45876.1"/>
    <property type="molecule type" value="Genomic_DNA"/>
</dbReference>
<organism evidence="2 3">
    <name type="scientific">Geodermatophilus obscurus</name>
    <dbReference type="NCBI Taxonomy" id="1861"/>
    <lineage>
        <taxon>Bacteria</taxon>
        <taxon>Bacillati</taxon>
        <taxon>Actinomycetota</taxon>
        <taxon>Actinomycetes</taxon>
        <taxon>Geodermatophilales</taxon>
        <taxon>Geodermatophilaceae</taxon>
        <taxon>Geodermatophilus</taxon>
    </lineage>
</organism>
<dbReference type="Proteomes" id="UP000183642">
    <property type="component" value="Unassembled WGS sequence"/>
</dbReference>
<name>A0A1I5HCZ4_9ACTN</name>